<protein>
    <submittedName>
        <fullName evidence="3">DNA-directed RNA polymerases I, II, and III subunit RPABC3</fullName>
    </submittedName>
</protein>
<dbReference type="GO" id="GO:0000428">
    <property type="term" value="C:DNA-directed RNA polymerase complex"/>
    <property type="evidence" value="ECO:0007669"/>
    <property type="project" value="UniProtKB-KW"/>
</dbReference>
<dbReference type="GO" id="GO:0003899">
    <property type="term" value="F:DNA-directed RNA polymerase activity"/>
    <property type="evidence" value="ECO:0007669"/>
    <property type="project" value="InterPro"/>
</dbReference>
<evidence type="ECO:0000256" key="2">
    <source>
        <dbReference type="SAM" id="MobiDB-lite"/>
    </source>
</evidence>
<sequence length="206" mass="21908">SVSAAPLALARCVDCGVPSPPGGAPPHQQREETSWRSRSRSAAAATSSFVRPTEVSDAAALTARPRQPRRATWTPGVSSRRPAPRARCGAFPSLPGPDASSAQFVPPALARVSPPGRTDALSVDPECVRGPPGRVVSRVWTSWPRVVPLSAASLRMDGRQPPPHNPLSAAYVSFGGLLMRLQGDPNNLHGFEVDNHVYLLMKKIAF</sequence>
<dbReference type="InterPro" id="IPR005570">
    <property type="entry name" value="RPABC3"/>
</dbReference>
<dbReference type="InterPro" id="IPR012340">
    <property type="entry name" value="NA-bd_OB-fold"/>
</dbReference>
<feature type="non-terminal residue" evidence="3">
    <location>
        <position position="1"/>
    </location>
</feature>
<proteinExistence type="predicted"/>
<feature type="region of interest" description="Disordered" evidence="2">
    <location>
        <begin position="15"/>
        <end position="93"/>
    </location>
</feature>
<dbReference type="AlphaFoldDB" id="A0A131ZAI6"/>
<evidence type="ECO:0000313" key="3">
    <source>
        <dbReference type="EMBL" id="JAP87830.1"/>
    </source>
</evidence>
<keyword evidence="3" id="KW-0804">Transcription</keyword>
<dbReference type="SUPFAM" id="SSF50249">
    <property type="entry name" value="Nucleic acid-binding proteins"/>
    <property type="match status" value="1"/>
</dbReference>
<dbReference type="Pfam" id="PF03870">
    <property type="entry name" value="RNA_pol_Rpb8"/>
    <property type="match status" value="1"/>
</dbReference>
<organism evidence="3">
    <name type="scientific">Rhipicephalus appendiculatus</name>
    <name type="common">Brown ear tick</name>
    <dbReference type="NCBI Taxonomy" id="34631"/>
    <lineage>
        <taxon>Eukaryota</taxon>
        <taxon>Metazoa</taxon>
        <taxon>Ecdysozoa</taxon>
        <taxon>Arthropoda</taxon>
        <taxon>Chelicerata</taxon>
        <taxon>Arachnida</taxon>
        <taxon>Acari</taxon>
        <taxon>Parasitiformes</taxon>
        <taxon>Ixodida</taxon>
        <taxon>Ixodoidea</taxon>
        <taxon>Ixodidae</taxon>
        <taxon>Rhipicephalinae</taxon>
        <taxon>Rhipicephalus</taxon>
        <taxon>Rhipicephalus</taxon>
    </lineage>
</organism>
<evidence type="ECO:0000256" key="1">
    <source>
        <dbReference type="ARBA" id="ARBA00044496"/>
    </source>
</evidence>
<dbReference type="EMBL" id="GEDV01000727">
    <property type="protein sequence ID" value="JAP87830.1"/>
    <property type="molecule type" value="Transcribed_RNA"/>
</dbReference>
<dbReference type="GO" id="GO:0006351">
    <property type="term" value="P:DNA-templated transcription"/>
    <property type="evidence" value="ECO:0007669"/>
    <property type="project" value="InterPro"/>
</dbReference>
<comment type="function">
    <text evidence="1">DNA-dependent RNA polymerase catalyzes the transcription of DNA into RNA using the four ribonucleoside triphosphates as substrates. Common component of RNA polymerases I, II and III which synthesize ribosomal RNA precursors, mRNA precursors and many functional non-coding RNAs, and small RNAs, such as 5S rRNA and tRNAs, respectively.</text>
</comment>
<keyword evidence="3" id="KW-0240">DNA-directed RNA polymerase</keyword>
<accession>A0A131ZAI6</accession>
<name>A0A131ZAI6_RHIAP</name>
<dbReference type="Gene3D" id="2.40.50.140">
    <property type="entry name" value="Nucleic acid-binding proteins"/>
    <property type="match status" value="1"/>
</dbReference>
<reference evidence="3" key="1">
    <citation type="journal article" date="2016" name="Ticks Tick Borne Dis.">
        <title>De novo assembly and annotation of the salivary gland transcriptome of Rhipicephalus appendiculatus male and female ticks during blood feeding.</title>
        <authorList>
            <person name="de Castro M.H."/>
            <person name="de Klerk D."/>
            <person name="Pienaar R."/>
            <person name="Latif A.A."/>
            <person name="Rees D.J."/>
            <person name="Mans B.J."/>
        </authorList>
    </citation>
    <scope>NUCLEOTIDE SEQUENCE</scope>
    <source>
        <tissue evidence="3">Salivary glands</tissue>
    </source>
</reference>